<dbReference type="SUPFAM" id="SSF50249">
    <property type="entry name" value="Nucleic acid-binding proteins"/>
    <property type="match status" value="1"/>
</dbReference>
<dbReference type="Gene3D" id="2.40.50.140">
    <property type="entry name" value="Nucleic acid-binding proteins"/>
    <property type="match status" value="1"/>
</dbReference>
<dbReference type="SMART" id="SM00316">
    <property type="entry name" value="S1"/>
    <property type="match status" value="1"/>
</dbReference>
<dbReference type="AlphaFoldDB" id="A0A9D1CTW4"/>
<dbReference type="PANTHER" id="PTHR10724">
    <property type="entry name" value="30S RIBOSOMAL PROTEIN S1"/>
    <property type="match status" value="1"/>
</dbReference>
<dbReference type="GO" id="GO:0003735">
    <property type="term" value="F:structural constituent of ribosome"/>
    <property type="evidence" value="ECO:0007669"/>
    <property type="project" value="TreeGrafter"/>
</dbReference>
<evidence type="ECO:0000313" key="8">
    <source>
        <dbReference type="Proteomes" id="UP000886787"/>
    </source>
</evidence>
<feature type="region of interest" description="Disordered" evidence="5">
    <location>
        <begin position="79"/>
        <end position="145"/>
    </location>
</feature>
<dbReference type="EMBL" id="DVFW01000006">
    <property type="protein sequence ID" value="HIQ79868.1"/>
    <property type="molecule type" value="Genomic_DNA"/>
</dbReference>
<evidence type="ECO:0000256" key="5">
    <source>
        <dbReference type="SAM" id="MobiDB-lite"/>
    </source>
</evidence>
<evidence type="ECO:0000256" key="1">
    <source>
        <dbReference type="ARBA" id="ARBA00006767"/>
    </source>
</evidence>
<accession>A0A9D1CTW4</accession>
<evidence type="ECO:0000256" key="3">
    <source>
        <dbReference type="ARBA" id="ARBA00023274"/>
    </source>
</evidence>
<dbReference type="GO" id="GO:0003729">
    <property type="term" value="F:mRNA binding"/>
    <property type="evidence" value="ECO:0007669"/>
    <property type="project" value="TreeGrafter"/>
</dbReference>
<dbReference type="InterPro" id="IPR003029">
    <property type="entry name" value="S1_domain"/>
</dbReference>
<evidence type="ECO:0000256" key="2">
    <source>
        <dbReference type="ARBA" id="ARBA00022980"/>
    </source>
</evidence>
<dbReference type="Pfam" id="PF00575">
    <property type="entry name" value="S1"/>
    <property type="match status" value="1"/>
</dbReference>
<reference evidence="7" key="1">
    <citation type="submission" date="2020-10" db="EMBL/GenBank/DDBJ databases">
        <authorList>
            <person name="Gilroy R."/>
        </authorList>
    </citation>
    <scope>NUCLEOTIDE SEQUENCE</scope>
    <source>
        <strain evidence="7">ChiSjej1B19-3389</strain>
    </source>
</reference>
<comment type="similarity">
    <text evidence="1">Belongs to the bacterial ribosomal protein bS1 family.</text>
</comment>
<comment type="function">
    <text evidence="4">Binds mRNA; thus facilitating recognition of the initiation point. It is needed to translate mRNA with a short Shine-Dalgarno (SD) purine-rich sequence.</text>
</comment>
<evidence type="ECO:0000313" key="7">
    <source>
        <dbReference type="EMBL" id="HIQ79868.1"/>
    </source>
</evidence>
<organism evidence="7 8">
    <name type="scientific">Candidatus Scatavimonas merdigallinarum</name>
    <dbReference type="NCBI Taxonomy" id="2840914"/>
    <lineage>
        <taxon>Bacteria</taxon>
        <taxon>Bacillati</taxon>
        <taxon>Bacillota</taxon>
        <taxon>Clostridia</taxon>
        <taxon>Eubacteriales</taxon>
        <taxon>Oscillospiraceae</taxon>
        <taxon>Oscillospiraceae incertae sedis</taxon>
        <taxon>Candidatus Scatavimonas</taxon>
    </lineage>
</organism>
<keyword evidence="2" id="KW-0689">Ribosomal protein</keyword>
<comment type="caution">
    <text evidence="7">The sequence shown here is derived from an EMBL/GenBank/DDBJ whole genome shotgun (WGS) entry which is preliminary data.</text>
</comment>
<dbReference type="InterPro" id="IPR050437">
    <property type="entry name" value="Ribos_protein_bS1-like"/>
</dbReference>
<feature type="compositionally biased region" description="Basic and acidic residues" evidence="5">
    <location>
        <begin position="116"/>
        <end position="138"/>
    </location>
</feature>
<dbReference type="FunFam" id="2.40.50.140:FF:000103">
    <property type="entry name" value="protein RRP5 homolog"/>
    <property type="match status" value="1"/>
</dbReference>
<sequence length="145" mass="16197">MQLEVGNILEGKVTGITNFGAFIDLSDGMTGMVHISEVAPTYVSQIRDHLKIGQEVKVRVLSISEDGKISLSIKKAIEKPRAAERRRTASPAPPVKGPGDFEWHSKSSEPASFEDMMLRFKQSSDEKMSALKRGENMQRRRKPQK</sequence>
<protein>
    <submittedName>
        <fullName evidence="7">S1 RNA-binding domain-containing protein</fullName>
    </submittedName>
</protein>
<name>A0A9D1CTW4_9FIRM</name>
<feature type="domain" description="S1 motif" evidence="6">
    <location>
        <begin position="6"/>
        <end position="74"/>
    </location>
</feature>
<reference evidence="7" key="2">
    <citation type="journal article" date="2021" name="PeerJ">
        <title>Extensive microbial diversity within the chicken gut microbiome revealed by metagenomics and culture.</title>
        <authorList>
            <person name="Gilroy R."/>
            <person name="Ravi A."/>
            <person name="Getino M."/>
            <person name="Pursley I."/>
            <person name="Horton D.L."/>
            <person name="Alikhan N.F."/>
            <person name="Baker D."/>
            <person name="Gharbi K."/>
            <person name="Hall N."/>
            <person name="Watson M."/>
            <person name="Adriaenssens E.M."/>
            <person name="Foster-Nyarko E."/>
            <person name="Jarju S."/>
            <person name="Secka A."/>
            <person name="Antonio M."/>
            <person name="Oren A."/>
            <person name="Chaudhuri R.R."/>
            <person name="La Ragione R."/>
            <person name="Hildebrand F."/>
            <person name="Pallen M.J."/>
        </authorList>
    </citation>
    <scope>NUCLEOTIDE SEQUENCE</scope>
    <source>
        <strain evidence="7">ChiSjej1B19-3389</strain>
    </source>
</reference>
<dbReference type="GO" id="GO:0006412">
    <property type="term" value="P:translation"/>
    <property type="evidence" value="ECO:0007669"/>
    <property type="project" value="TreeGrafter"/>
</dbReference>
<dbReference type="InterPro" id="IPR012340">
    <property type="entry name" value="NA-bd_OB-fold"/>
</dbReference>
<dbReference type="CDD" id="cd05692">
    <property type="entry name" value="S1_RPS1_repeat_hs4"/>
    <property type="match status" value="1"/>
</dbReference>
<proteinExistence type="inferred from homology"/>
<dbReference type="GO" id="GO:0022627">
    <property type="term" value="C:cytosolic small ribosomal subunit"/>
    <property type="evidence" value="ECO:0007669"/>
    <property type="project" value="TreeGrafter"/>
</dbReference>
<dbReference type="PANTHER" id="PTHR10724:SF7">
    <property type="entry name" value="SMALL RIBOSOMAL SUBUNIT PROTEIN BS1C"/>
    <property type="match status" value="1"/>
</dbReference>
<evidence type="ECO:0000256" key="4">
    <source>
        <dbReference type="ARBA" id="ARBA00025604"/>
    </source>
</evidence>
<dbReference type="Proteomes" id="UP000886787">
    <property type="component" value="Unassembled WGS sequence"/>
</dbReference>
<gene>
    <name evidence="7" type="ORF">IAD32_01105</name>
</gene>
<keyword evidence="3" id="KW-0687">Ribonucleoprotein</keyword>
<evidence type="ECO:0000259" key="6">
    <source>
        <dbReference type="PROSITE" id="PS50126"/>
    </source>
</evidence>
<dbReference type="PROSITE" id="PS50126">
    <property type="entry name" value="S1"/>
    <property type="match status" value="1"/>
</dbReference>